<feature type="region of interest" description="Disordered" evidence="2">
    <location>
        <begin position="187"/>
        <end position="215"/>
    </location>
</feature>
<gene>
    <name evidence="4" type="ORF">AAEJ74_26390</name>
</gene>
<evidence type="ECO:0000259" key="3">
    <source>
        <dbReference type="Pfam" id="PF12770"/>
    </source>
</evidence>
<evidence type="ECO:0000313" key="5">
    <source>
        <dbReference type="Proteomes" id="UP001387447"/>
    </source>
</evidence>
<dbReference type="SUPFAM" id="SSF48452">
    <property type="entry name" value="TPR-like"/>
    <property type="match status" value="1"/>
</dbReference>
<protein>
    <submittedName>
        <fullName evidence="4">CHAT domain-containing tetratricopeptide repeat protein</fullName>
    </submittedName>
</protein>
<keyword evidence="1" id="KW-0802">TPR repeat</keyword>
<reference evidence="4 5" key="1">
    <citation type="journal article" date="2024" name="Front. Microbiol.">
        <title>Transcriptomic insights into the dominance of two phototrophs throughout the water column of a tropical hypersaline-alkaline crater lake (Dziani Dzaha, Mayotte).</title>
        <authorList>
            <person name="Duperron S."/>
            <person name="Halary S."/>
            <person name="Bouly J.-P."/>
            <person name="Roussel T."/>
            <person name="Hugoni M."/>
            <person name="Bruto M."/>
            <person name="Oger P."/>
            <person name="Duval C."/>
            <person name="Woo A."/>
            <person name="Jezequiel D."/>
            <person name="Ader M."/>
            <person name="Leboulanger C."/>
            <person name="Agogue H."/>
            <person name="Grossi V."/>
            <person name="Trousselier M."/>
            <person name="Bernard C."/>
        </authorList>
    </citation>
    <scope>NUCLEOTIDE SEQUENCE [LARGE SCALE GENOMIC DNA]</scope>
    <source>
        <strain evidence="4 5">PMC 851.14</strain>
    </source>
</reference>
<evidence type="ECO:0000256" key="1">
    <source>
        <dbReference type="PROSITE-ProRule" id="PRU00339"/>
    </source>
</evidence>
<dbReference type="Gene3D" id="1.25.40.10">
    <property type="entry name" value="Tetratricopeptide repeat domain"/>
    <property type="match status" value="1"/>
</dbReference>
<name>A0ABU9ET26_LIMFS</name>
<dbReference type="Pfam" id="PF12770">
    <property type="entry name" value="CHAT"/>
    <property type="match status" value="1"/>
</dbReference>
<accession>A0ABU9ET26</accession>
<feature type="domain" description="CHAT" evidence="3">
    <location>
        <begin position="334"/>
        <end position="660"/>
    </location>
</feature>
<evidence type="ECO:0000313" key="4">
    <source>
        <dbReference type="EMBL" id="MEK9515056.1"/>
    </source>
</evidence>
<dbReference type="EMBL" id="JBBWYZ010000030">
    <property type="protein sequence ID" value="MEK9515056.1"/>
    <property type="molecule type" value="Genomic_DNA"/>
</dbReference>
<comment type="caution">
    <text evidence="4">The sequence shown here is derived from an EMBL/GenBank/DDBJ whole genome shotgun (WGS) entry which is preliminary data.</text>
</comment>
<dbReference type="PROSITE" id="PS50005">
    <property type="entry name" value="TPR"/>
    <property type="match status" value="1"/>
</dbReference>
<dbReference type="InterPro" id="IPR011990">
    <property type="entry name" value="TPR-like_helical_dom_sf"/>
</dbReference>
<proteinExistence type="predicted"/>
<organism evidence="4 5">
    <name type="scientific">Limnospira fusiformis PMC 851.14</name>
    <dbReference type="NCBI Taxonomy" id="2219512"/>
    <lineage>
        <taxon>Bacteria</taxon>
        <taxon>Bacillati</taxon>
        <taxon>Cyanobacteriota</taxon>
        <taxon>Cyanophyceae</taxon>
        <taxon>Oscillatoriophycideae</taxon>
        <taxon>Oscillatoriales</taxon>
        <taxon>Sirenicapillariaceae</taxon>
        <taxon>Limnospira</taxon>
    </lineage>
</organism>
<dbReference type="InterPro" id="IPR019734">
    <property type="entry name" value="TPR_rpt"/>
</dbReference>
<sequence length="702" mass="79884">MLYLDLKIIAIFRKRGIIIVIFGDLIAKFPLGQRAENIEKAIAYYQDALEVRTRQAFPYNYVETSFNLGVAYQELKQWQLAYDTFDNAIETVEDIRTEIVKGGDADKQKLAEEWQTLYQHMVEVCIELKNYTAAIEYVERSKTRNLVELMATRDLYPKGDIPQTVLDELTRLRGDIETEQRRLEIEERNRDNFGGTTMGERGANVTTAPTSPPDRSRLYQLQEQLDRLINLDITPIDPEFRRTQKVQPMPFAEIQALTGENTAILEWYILRDRFLVFIVTPPTKPTATDGERVTLWQSSPADYQQLIQWANDYLNAYQNRTSQNWQNSMISRLQKLGEILHIHELLATIQKTANKCDRLVLIPNRFLHLFPLHAIPLSVSGGNITYLMDRFSGGVSYAPSCQLLQTANNRDRPNFSELFAIQNPTEDLEFTNLEVQTISSDFQPQTILAHKKATKTELNSAHQRKLKSAHCHHFSCHGYFNFANPLLSALLLANCYLEPPPSPIDRNCHLPVNDNKTVDLSQCLTLGDVFTFDLGCCRLVTLSACETGLIDILSNSDEYIGLPSGFLVAGSTNVVSSLWAVSDISTALLMIRFYELLRDGYNVAIALNSAQKWLRNVTKSDLLNWIKPAHKMKLRMSLQQIKDNQPFASPYYWGAFCAVGKVTETRFLKETGFLNSMSFKILAKISGVNPLSTAFFPISVMV</sequence>
<keyword evidence="5" id="KW-1185">Reference proteome</keyword>
<evidence type="ECO:0000256" key="2">
    <source>
        <dbReference type="SAM" id="MobiDB-lite"/>
    </source>
</evidence>
<dbReference type="RefSeq" id="WP_368663290.1">
    <property type="nucleotide sequence ID" value="NZ_JBBWYZ010000030.1"/>
</dbReference>
<dbReference type="Proteomes" id="UP001387447">
    <property type="component" value="Unassembled WGS sequence"/>
</dbReference>
<dbReference type="InterPro" id="IPR024983">
    <property type="entry name" value="CHAT_dom"/>
</dbReference>
<feature type="repeat" description="TPR" evidence="1">
    <location>
        <begin position="62"/>
        <end position="95"/>
    </location>
</feature>